<dbReference type="CDD" id="cd00093">
    <property type="entry name" value="HTH_XRE"/>
    <property type="match status" value="1"/>
</dbReference>
<reference evidence="5" key="1">
    <citation type="journal article" date="2014" name="Int. J. Syst. Evol. Microbiol.">
        <title>Complete genome sequence of Corynebacterium casei LMG S-19264T (=DSM 44701T), isolated from a smear-ripened cheese.</title>
        <authorList>
            <consortium name="US DOE Joint Genome Institute (JGI-PGF)"/>
            <person name="Walter F."/>
            <person name="Albersmeier A."/>
            <person name="Kalinowski J."/>
            <person name="Ruckert C."/>
        </authorList>
    </citation>
    <scope>NUCLEOTIDE SEQUENCE</scope>
    <source>
        <strain evidence="5">CGMCC 1.12160</strain>
    </source>
</reference>
<name>A0A917BN19_9MICO</name>
<evidence type="ECO:0000256" key="3">
    <source>
        <dbReference type="SAM" id="MobiDB-lite"/>
    </source>
</evidence>
<dbReference type="Pfam" id="PF13560">
    <property type="entry name" value="HTH_31"/>
    <property type="match status" value="1"/>
</dbReference>
<comment type="caution">
    <text evidence="5">The sequence shown here is derived from an EMBL/GenBank/DDBJ whole genome shotgun (WGS) entry which is preliminary data.</text>
</comment>
<feature type="region of interest" description="Disordered" evidence="3">
    <location>
        <begin position="1"/>
        <end position="24"/>
    </location>
</feature>
<comment type="similarity">
    <text evidence="1">Belongs to the short-chain fatty acyl-CoA assimilation regulator (ScfR) family.</text>
</comment>
<evidence type="ECO:0000256" key="2">
    <source>
        <dbReference type="ARBA" id="ARBA00023125"/>
    </source>
</evidence>
<dbReference type="PANTHER" id="PTHR46797">
    <property type="entry name" value="HTH-TYPE TRANSCRIPTIONAL REGULATOR"/>
    <property type="match status" value="1"/>
</dbReference>
<dbReference type="PROSITE" id="PS50943">
    <property type="entry name" value="HTH_CROC1"/>
    <property type="match status" value="1"/>
</dbReference>
<dbReference type="Proteomes" id="UP000605670">
    <property type="component" value="Unassembled WGS sequence"/>
</dbReference>
<dbReference type="GO" id="GO:0003677">
    <property type="term" value="F:DNA binding"/>
    <property type="evidence" value="ECO:0007669"/>
    <property type="project" value="UniProtKB-KW"/>
</dbReference>
<feature type="domain" description="HTH cro/C1-type" evidence="4">
    <location>
        <begin position="36"/>
        <end position="90"/>
    </location>
</feature>
<dbReference type="RefSeq" id="WP_188429938.1">
    <property type="nucleotide sequence ID" value="NZ_BAABKH010000001.1"/>
</dbReference>
<gene>
    <name evidence="5" type="ORF">GCM10011366_17670</name>
</gene>
<proteinExistence type="inferred from homology"/>
<sequence length="501" mass="55069">MTTAQGRVLPFAPSERLEGAEEAASTTDAVALGRRVRHHRRSAGLTLAELGERVGLSASALSLIENGRREPRVTTLTDLARALGVEVSGLLSGGAPTRRSALEVKWERAQRSPGFDGLGIPSVRVGPGLPDDALEALVGLYETVAGLQQQRAATPEYARLANAELRRRMREADNYFPQIEALAADLVRVVDHSHGPVTREAVNRIARHAGFEIEPVTDLPASTRTVTDLEHRRIYVPTRGGHDLRATALQALGHAVLEHEAPRDYAEFLAQRVEINYFAAAVLIPESSAVPFLERAKAARDIALEDLRDAYAVSYETAAHRFCNLATRHLQLPVHFMRISSDGVIYKAYENDGVRFPMDATGAIEGARVCRAWTARVVFDRPQGEVYHQYTDTGRGTFWCTAVAEQTPAGRFSVSLGVPFDQVRWMRGRDTTERRVSRCPDPRCCTQPPPELSRRWQGKVWPSARAHSHLLAVMPPGVFPGVDETEVLRFVAEHAPTGAPG</sequence>
<evidence type="ECO:0000313" key="6">
    <source>
        <dbReference type="Proteomes" id="UP000605670"/>
    </source>
</evidence>
<evidence type="ECO:0000313" key="5">
    <source>
        <dbReference type="EMBL" id="GGF50257.1"/>
    </source>
</evidence>
<dbReference type="GO" id="GO:0003700">
    <property type="term" value="F:DNA-binding transcription factor activity"/>
    <property type="evidence" value="ECO:0007669"/>
    <property type="project" value="TreeGrafter"/>
</dbReference>
<organism evidence="5 6">
    <name type="scientific">Ornithinimicrobium tianjinense</name>
    <dbReference type="NCBI Taxonomy" id="1195761"/>
    <lineage>
        <taxon>Bacteria</taxon>
        <taxon>Bacillati</taxon>
        <taxon>Actinomycetota</taxon>
        <taxon>Actinomycetes</taxon>
        <taxon>Micrococcales</taxon>
        <taxon>Ornithinimicrobiaceae</taxon>
        <taxon>Ornithinimicrobium</taxon>
    </lineage>
</organism>
<dbReference type="SMART" id="SM00530">
    <property type="entry name" value="HTH_XRE"/>
    <property type="match status" value="1"/>
</dbReference>
<keyword evidence="6" id="KW-1185">Reference proteome</keyword>
<dbReference type="InterPro" id="IPR050807">
    <property type="entry name" value="TransReg_Diox_bact_type"/>
</dbReference>
<dbReference type="Pfam" id="PF06114">
    <property type="entry name" value="Peptidase_M78"/>
    <property type="match status" value="1"/>
</dbReference>
<dbReference type="AlphaFoldDB" id="A0A917BN19"/>
<dbReference type="InterPro" id="IPR010359">
    <property type="entry name" value="IrrE_HExxH"/>
</dbReference>
<keyword evidence="2 5" id="KW-0238">DNA-binding</keyword>
<evidence type="ECO:0000259" key="4">
    <source>
        <dbReference type="PROSITE" id="PS50943"/>
    </source>
</evidence>
<dbReference type="EMBL" id="BMEM01000002">
    <property type="protein sequence ID" value="GGF50257.1"/>
    <property type="molecule type" value="Genomic_DNA"/>
</dbReference>
<dbReference type="PANTHER" id="PTHR46797:SF1">
    <property type="entry name" value="METHYLPHOSPHONATE SYNTHASE"/>
    <property type="match status" value="1"/>
</dbReference>
<dbReference type="InterPro" id="IPR010982">
    <property type="entry name" value="Lambda_DNA-bd_dom_sf"/>
</dbReference>
<evidence type="ECO:0000256" key="1">
    <source>
        <dbReference type="ARBA" id="ARBA00007227"/>
    </source>
</evidence>
<dbReference type="SUPFAM" id="SSF47413">
    <property type="entry name" value="lambda repressor-like DNA-binding domains"/>
    <property type="match status" value="1"/>
</dbReference>
<reference evidence="5" key="2">
    <citation type="submission" date="2020-09" db="EMBL/GenBank/DDBJ databases">
        <authorList>
            <person name="Sun Q."/>
            <person name="Zhou Y."/>
        </authorList>
    </citation>
    <scope>NUCLEOTIDE SEQUENCE</scope>
    <source>
        <strain evidence="5">CGMCC 1.12160</strain>
    </source>
</reference>
<protein>
    <submittedName>
        <fullName evidence="5">DNA-binding protein</fullName>
    </submittedName>
</protein>
<dbReference type="GO" id="GO:0005829">
    <property type="term" value="C:cytosol"/>
    <property type="evidence" value="ECO:0007669"/>
    <property type="project" value="TreeGrafter"/>
</dbReference>
<accession>A0A917BN19</accession>
<dbReference type="InterPro" id="IPR001387">
    <property type="entry name" value="Cro/C1-type_HTH"/>
</dbReference>
<dbReference type="Gene3D" id="1.10.260.40">
    <property type="entry name" value="lambda repressor-like DNA-binding domains"/>
    <property type="match status" value="1"/>
</dbReference>